<evidence type="ECO:0000313" key="2">
    <source>
        <dbReference type="EMBL" id="KAL0303868.1"/>
    </source>
</evidence>
<comment type="caution">
    <text evidence="2">The sequence shown here is derived from an EMBL/GenBank/DDBJ whole genome shotgun (WGS) entry which is preliminary data.</text>
</comment>
<dbReference type="Pfam" id="PF03478">
    <property type="entry name" value="Beta-prop_KIB1-4"/>
    <property type="match status" value="1"/>
</dbReference>
<sequence>MDDEIRMWSDLPQELVEKIVDCLDTETDVLRFRAICSSWRSLTRPFKRSPCTPLKLPLISKTSNPFFKDAYYSLIERNVYRIQLPESTEPRFRLVKTERSSDGKLCILNPVCGRRIKILSETQLPKLLNTLNFRISEVCKGYTLRYMNSTNPMGSKKKAKYNFKKVIVSRNAKNDEYDIMAINIHDKVWCIKTGDEKWTLASYNWTNYLNYLDVVNHTGHIYVVDEFRRSLAFDSMLKSTEIICPVYVDLGQFYPVELYNGELFSIDTYRTRVPLGKGCMWIDISRFDKQRKKCVRTNTVDNQIIFLSHDCTFSISAEEFDGSKGTRVFLK</sequence>
<evidence type="ECO:0000259" key="1">
    <source>
        <dbReference type="SMART" id="SM00256"/>
    </source>
</evidence>
<name>A0AAW2KBT6_SESRA</name>
<feature type="domain" description="F-box" evidence="1">
    <location>
        <begin position="11"/>
        <end position="52"/>
    </location>
</feature>
<organism evidence="2">
    <name type="scientific">Sesamum radiatum</name>
    <name type="common">Black benniseed</name>
    <dbReference type="NCBI Taxonomy" id="300843"/>
    <lineage>
        <taxon>Eukaryota</taxon>
        <taxon>Viridiplantae</taxon>
        <taxon>Streptophyta</taxon>
        <taxon>Embryophyta</taxon>
        <taxon>Tracheophyta</taxon>
        <taxon>Spermatophyta</taxon>
        <taxon>Magnoliopsida</taxon>
        <taxon>eudicotyledons</taxon>
        <taxon>Gunneridae</taxon>
        <taxon>Pentapetalae</taxon>
        <taxon>asterids</taxon>
        <taxon>lamiids</taxon>
        <taxon>Lamiales</taxon>
        <taxon>Pedaliaceae</taxon>
        <taxon>Sesamum</taxon>
    </lineage>
</organism>
<accession>A0AAW2KBT6</accession>
<dbReference type="InterPro" id="IPR036047">
    <property type="entry name" value="F-box-like_dom_sf"/>
</dbReference>
<gene>
    <name evidence="2" type="ORF">Sradi_6254900</name>
</gene>
<dbReference type="Gene3D" id="1.20.1280.50">
    <property type="match status" value="1"/>
</dbReference>
<dbReference type="PANTHER" id="PTHR47123:SF6">
    <property type="entry name" value="F-BOX PROTEIN SKIP23-LIKE ISOFORM X1"/>
    <property type="match status" value="1"/>
</dbReference>
<reference evidence="2" key="1">
    <citation type="submission" date="2020-06" db="EMBL/GenBank/DDBJ databases">
        <authorList>
            <person name="Li T."/>
            <person name="Hu X."/>
            <person name="Zhang T."/>
            <person name="Song X."/>
            <person name="Zhang H."/>
            <person name="Dai N."/>
            <person name="Sheng W."/>
            <person name="Hou X."/>
            <person name="Wei L."/>
        </authorList>
    </citation>
    <scope>NUCLEOTIDE SEQUENCE</scope>
    <source>
        <strain evidence="2">G02</strain>
        <tissue evidence="2">Leaf</tissue>
    </source>
</reference>
<dbReference type="Pfam" id="PF00646">
    <property type="entry name" value="F-box"/>
    <property type="match status" value="1"/>
</dbReference>
<protein>
    <submittedName>
        <fullName evidence="2">F-box protein</fullName>
    </submittedName>
</protein>
<dbReference type="InterPro" id="IPR051304">
    <property type="entry name" value="SCF_F-box_domain"/>
</dbReference>
<dbReference type="PANTHER" id="PTHR47123">
    <property type="entry name" value="F-BOX PROTEIN SKIP23"/>
    <property type="match status" value="1"/>
</dbReference>
<dbReference type="EMBL" id="JACGWJ010000029">
    <property type="protein sequence ID" value="KAL0303868.1"/>
    <property type="molecule type" value="Genomic_DNA"/>
</dbReference>
<dbReference type="SMART" id="SM00256">
    <property type="entry name" value="FBOX"/>
    <property type="match status" value="1"/>
</dbReference>
<reference evidence="2" key="2">
    <citation type="journal article" date="2024" name="Plant">
        <title>Genomic evolution and insights into agronomic trait innovations of Sesamum species.</title>
        <authorList>
            <person name="Miao H."/>
            <person name="Wang L."/>
            <person name="Qu L."/>
            <person name="Liu H."/>
            <person name="Sun Y."/>
            <person name="Le M."/>
            <person name="Wang Q."/>
            <person name="Wei S."/>
            <person name="Zheng Y."/>
            <person name="Lin W."/>
            <person name="Duan Y."/>
            <person name="Cao H."/>
            <person name="Xiong S."/>
            <person name="Wang X."/>
            <person name="Wei L."/>
            <person name="Li C."/>
            <person name="Ma Q."/>
            <person name="Ju M."/>
            <person name="Zhao R."/>
            <person name="Li G."/>
            <person name="Mu C."/>
            <person name="Tian Q."/>
            <person name="Mei H."/>
            <person name="Zhang T."/>
            <person name="Gao T."/>
            <person name="Zhang H."/>
        </authorList>
    </citation>
    <scope>NUCLEOTIDE SEQUENCE</scope>
    <source>
        <strain evidence="2">G02</strain>
    </source>
</reference>
<dbReference type="InterPro" id="IPR001810">
    <property type="entry name" value="F-box_dom"/>
</dbReference>
<dbReference type="AlphaFoldDB" id="A0AAW2KBT6"/>
<dbReference type="InterPro" id="IPR005174">
    <property type="entry name" value="KIB1-4_b-propeller"/>
</dbReference>
<proteinExistence type="predicted"/>
<dbReference type="SUPFAM" id="SSF81383">
    <property type="entry name" value="F-box domain"/>
    <property type="match status" value="1"/>
</dbReference>